<evidence type="ECO:0000259" key="1">
    <source>
        <dbReference type="Pfam" id="PF00534"/>
    </source>
</evidence>
<dbReference type="EMBL" id="JACORT010000008">
    <property type="protein sequence ID" value="MBC5784866.1"/>
    <property type="molecule type" value="Genomic_DNA"/>
</dbReference>
<dbReference type="SUPFAM" id="SSF53756">
    <property type="entry name" value="UDP-Glycosyltransferase/glycogen phosphorylase"/>
    <property type="match status" value="1"/>
</dbReference>
<feature type="domain" description="Glycosyltransferase subfamily 4-like N-terminal" evidence="2">
    <location>
        <begin position="18"/>
        <end position="174"/>
    </location>
</feature>
<feature type="domain" description="Glycosyl transferase family 1" evidence="1">
    <location>
        <begin position="194"/>
        <end position="353"/>
    </location>
</feature>
<dbReference type="RefSeq" id="WP_187077611.1">
    <property type="nucleotide sequence ID" value="NZ_JACORT010000008.1"/>
</dbReference>
<dbReference type="Pfam" id="PF13579">
    <property type="entry name" value="Glyco_trans_4_4"/>
    <property type="match status" value="1"/>
</dbReference>
<evidence type="ECO:0000313" key="4">
    <source>
        <dbReference type="Proteomes" id="UP000608513"/>
    </source>
</evidence>
<dbReference type="AlphaFoldDB" id="A0A923MTS0"/>
<gene>
    <name evidence="3" type="ORF">H8N03_18110</name>
</gene>
<dbReference type="InterPro" id="IPR028098">
    <property type="entry name" value="Glyco_trans_4-like_N"/>
</dbReference>
<dbReference type="Pfam" id="PF00534">
    <property type="entry name" value="Glycos_transf_1"/>
    <property type="match status" value="1"/>
</dbReference>
<evidence type="ECO:0000313" key="3">
    <source>
        <dbReference type="EMBL" id="MBC5784866.1"/>
    </source>
</evidence>
<reference evidence="3" key="1">
    <citation type="submission" date="2020-08" db="EMBL/GenBank/DDBJ databases">
        <title>Ramlibacter sp. USB13 16S ribosomal RNA gene genome sequencing and assembly.</title>
        <authorList>
            <person name="Kang M."/>
        </authorList>
    </citation>
    <scope>NUCLEOTIDE SEQUENCE</scope>
    <source>
        <strain evidence="3">USB13</strain>
    </source>
</reference>
<dbReference type="Proteomes" id="UP000608513">
    <property type="component" value="Unassembled WGS sequence"/>
</dbReference>
<evidence type="ECO:0000259" key="2">
    <source>
        <dbReference type="Pfam" id="PF13579"/>
    </source>
</evidence>
<dbReference type="PANTHER" id="PTHR12526">
    <property type="entry name" value="GLYCOSYLTRANSFERASE"/>
    <property type="match status" value="1"/>
</dbReference>
<comment type="caution">
    <text evidence="3">The sequence shown here is derived from an EMBL/GenBank/DDBJ whole genome shotgun (WGS) entry which is preliminary data.</text>
</comment>
<protein>
    <submittedName>
        <fullName evidence="3">Glycosyltransferase family 4 protein</fullName>
    </submittedName>
</protein>
<organism evidence="3 4">
    <name type="scientific">Ramlibacter cellulosilyticus</name>
    <dbReference type="NCBI Taxonomy" id="2764187"/>
    <lineage>
        <taxon>Bacteria</taxon>
        <taxon>Pseudomonadati</taxon>
        <taxon>Pseudomonadota</taxon>
        <taxon>Betaproteobacteria</taxon>
        <taxon>Burkholderiales</taxon>
        <taxon>Comamonadaceae</taxon>
        <taxon>Ramlibacter</taxon>
    </lineage>
</organism>
<accession>A0A923MTS0</accession>
<dbReference type="InterPro" id="IPR001296">
    <property type="entry name" value="Glyco_trans_1"/>
</dbReference>
<dbReference type="PANTHER" id="PTHR12526:SF638">
    <property type="entry name" value="SPORE COAT PROTEIN SA"/>
    <property type="match status" value="1"/>
</dbReference>
<proteinExistence type="predicted"/>
<keyword evidence="4" id="KW-1185">Reference proteome</keyword>
<dbReference type="Gene3D" id="3.40.50.2000">
    <property type="entry name" value="Glycogen Phosphorylase B"/>
    <property type="match status" value="2"/>
</dbReference>
<dbReference type="CDD" id="cd03808">
    <property type="entry name" value="GT4_CapM-like"/>
    <property type="match status" value="1"/>
</dbReference>
<name>A0A923MTS0_9BURK</name>
<dbReference type="GO" id="GO:0016757">
    <property type="term" value="F:glycosyltransferase activity"/>
    <property type="evidence" value="ECO:0007669"/>
    <property type="project" value="InterPro"/>
</dbReference>
<sequence>MKILLFANTDWYLFNFRRSLAEALRSAGHEILLISPSGPYGERLQDLGFRWLPAPMDRRSLNPLRETALLLWLWRLVRKENVDLVHGFTIKCAIYGSLAARLARVPARVNAVAGMGYVFTSQQPLARLLRPIVRLLMRLALDGEDARLILQNPDDVSLFEQARLIQPGRVRLIPGSGVDCSRFVPSAATRCDIDSGPFRVVLPARLLWDKGIAEYVQAARLLRAEGLPVEFLLAGAPDVGNPASVPLPAIQGWVEEGVLQWLGHVEDMPALFQSVHVAVLPSYREGLPKGLIEAAACALPVITTDVPGCRTVVTHIVDGLLIPARDARALAQAVKQLIEDRELREKLGAAARKKVLEEFDERIVVEKTMGVYAELLQPAPTEYAHESK</sequence>